<dbReference type="HOGENOM" id="CLU_032150_0_0_1"/>
<accession>A8NLK1</accession>
<organism evidence="3 4">
    <name type="scientific">Coprinopsis cinerea (strain Okayama-7 / 130 / ATCC MYA-4618 / FGSC 9003)</name>
    <name type="common">Inky cap fungus</name>
    <name type="synonym">Hormographiella aspergillata</name>
    <dbReference type="NCBI Taxonomy" id="240176"/>
    <lineage>
        <taxon>Eukaryota</taxon>
        <taxon>Fungi</taxon>
        <taxon>Dikarya</taxon>
        <taxon>Basidiomycota</taxon>
        <taxon>Agaricomycotina</taxon>
        <taxon>Agaricomycetes</taxon>
        <taxon>Agaricomycetidae</taxon>
        <taxon>Agaricales</taxon>
        <taxon>Agaricineae</taxon>
        <taxon>Psathyrellaceae</taxon>
        <taxon>Coprinopsis</taxon>
    </lineage>
</organism>
<dbReference type="GeneID" id="6011225"/>
<dbReference type="InterPro" id="IPR036047">
    <property type="entry name" value="F-box-like_dom_sf"/>
</dbReference>
<dbReference type="EMBL" id="AACS02000012">
    <property type="protein sequence ID" value="EAU87156.2"/>
    <property type="molecule type" value="Genomic_DNA"/>
</dbReference>
<dbReference type="VEuPathDB" id="FungiDB:CC1G_05845"/>
<feature type="domain" description="F-box" evidence="2">
    <location>
        <begin position="40"/>
        <end position="89"/>
    </location>
</feature>
<dbReference type="InParanoid" id="A8NLK1"/>
<keyword evidence="4" id="KW-1185">Reference proteome</keyword>
<evidence type="ECO:0000259" key="2">
    <source>
        <dbReference type="PROSITE" id="PS50181"/>
    </source>
</evidence>
<dbReference type="OrthoDB" id="2322499at2759"/>
<evidence type="ECO:0000256" key="1">
    <source>
        <dbReference type="SAM" id="MobiDB-lite"/>
    </source>
</evidence>
<gene>
    <name evidence="3" type="ORF">CC1G_05845</name>
</gene>
<feature type="region of interest" description="Disordered" evidence="1">
    <location>
        <begin position="561"/>
        <end position="598"/>
    </location>
</feature>
<dbReference type="SUPFAM" id="SSF81383">
    <property type="entry name" value="F-box domain"/>
    <property type="match status" value="1"/>
</dbReference>
<name>A8NLK1_COPC7</name>
<comment type="caution">
    <text evidence="3">The sequence shown here is derived from an EMBL/GenBank/DDBJ whole genome shotgun (WGS) entry which is preliminary data.</text>
</comment>
<feature type="compositionally biased region" description="Basic and acidic residues" evidence="1">
    <location>
        <begin position="587"/>
        <end position="598"/>
    </location>
</feature>
<evidence type="ECO:0000313" key="4">
    <source>
        <dbReference type="Proteomes" id="UP000001861"/>
    </source>
</evidence>
<evidence type="ECO:0000313" key="3">
    <source>
        <dbReference type="EMBL" id="EAU87156.2"/>
    </source>
</evidence>
<sequence length="598" mass="68207">MSESEPEGYALQDRLKHLIQPKQPEGKKAGRPIAPAAPARYYLNALPPSVVLEVSRYLKPRDLLSLSRATNHVREVLSSPNSQRTWEKVLLLDPELPRRPSDMTAQEFICFLLQEFCMICNATAGITRFWGLRLMLCNVCKVSNIVDGHQIIEKEGEANYKKIVPSLLFHCKYDPPCRCKVKDHLENHVYFHGDVKFVIDGMKDLRTAYEKGMFLRQRKRLMTQLMSSVPAMLDWKHRDAFARLKARDSRSEPFSKYLRSTYSAFREALPWSVSLPETFDELEQLGEYRDHFAALLASDEAVPQPLPAGAQTCAFSEKYFGNLLLEVENGSPDALYDLICTVRPEYKSQPKPTILLRASTLLSCKSSKYDCCGLFRRPGLFNYPEISSHARSPKVDSRFIEVAEDVLEALGYARDVSRATIGSVEGRLVCKCGWDPKGKAMRLCELVTHIIAEQDYYEKILKGAQERKIELGTKPNILINVHAKERYKKLIKISSKEPEDSGELFKSIDHEFYYNEHPEDRYDGELLAYCGPCYRMAKVSRTFPVFDGHFTVEDHVKQMHQATGGSATLSSKELSELEEAEEYGEEGSDHRSDDDDQE</sequence>
<feature type="compositionally biased region" description="Acidic residues" evidence="1">
    <location>
        <begin position="576"/>
        <end position="586"/>
    </location>
</feature>
<dbReference type="RefSeq" id="XP_001834708.2">
    <property type="nucleotide sequence ID" value="XM_001834656.2"/>
</dbReference>
<protein>
    <recommendedName>
        <fullName evidence="2">F-box domain-containing protein</fullName>
    </recommendedName>
</protein>
<proteinExistence type="predicted"/>
<dbReference type="InterPro" id="IPR001810">
    <property type="entry name" value="F-box_dom"/>
</dbReference>
<dbReference type="PROSITE" id="PS50181">
    <property type="entry name" value="FBOX"/>
    <property type="match status" value="1"/>
</dbReference>
<dbReference type="Proteomes" id="UP000001861">
    <property type="component" value="Unassembled WGS sequence"/>
</dbReference>
<reference evidence="3 4" key="1">
    <citation type="journal article" date="2010" name="Proc. Natl. Acad. Sci. U.S.A.">
        <title>Insights into evolution of multicellular fungi from the assembled chromosomes of the mushroom Coprinopsis cinerea (Coprinus cinereus).</title>
        <authorList>
            <person name="Stajich J.E."/>
            <person name="Wilke S.K."/>
            <person name="Ahren D."/>
            <person name="Au C.H."/>
            <person name="Birren B.W."/>
            <person name="Borodovsky M."/>
            <person name="Burns C."/>
            <person name="Canback B."/>
            <person name="Casselton L.A."/>
            <person name="Cheng C.K."/>
            <person name="Deng J."/>
            <person name="Dietrich F.S."/>
            <person name="Fargo D.C."/>
            <person name="Farman M.L."/>
            <person name="Gathman A.C."/>
            <person name="Goldberg J."/>
            <person name="Guigo R."/>
            <person name="Hoegger P.J."/>
            <person name="Hooker J.B."/>
            <person name="Huggins A."/>
            <person name="James T.Y."/>
            <person name="Kamada T."/>
            <person name="Kilaru S."/>
            <person name="Kodira C."/>
            <person name="Kues U."/>
            <person name="Kupfer D."/>
            <person name="Kwan H.S."/>
            <person name="Lomsadze A."/>
            <person name="Li W."/>
            <person name="Lilly W.W."/>
            <person name="Ma L.J."/>
            <person name="Mackey A.J."/>
            <person name="Manning G."/>
            <person name="Martin F."/>
            <person name="Muraguchi H."/>
            <person name="Natvig D.O."/>
            <person name="Palmerini H."/>
            <person name="Ramesh M.A."/>
            <person name="Rehmeyer C.J."/>
            <person name="Roe B.A."/>
            <person name="Shenoy N."/>
            <person name="Stanke M."/>
            <person name="Ter-Hovhannisyan V."/>
            <person name="Tunlid A."/>
            <person name="Velagapudi R."/>
            <person name="Vision T.J."/>
            <person name="Zeng Q."/>
            <person name="Zolan M.E."/>
            <person name="Pukkila P.J."/>
        </authorList>
    </citation>
    <scope>NUCLEOTIDE SEQUENCE [LARGE SCALE GENOMIC DNA]</scope>
    <source>
        <strain evidence="4">Okayama-7 / 130 / ATCC MYA-4618 / FGSC 9003</strain>
    </source>
</reference>
<dbReference type="KEGG" id="cci:CC1G_05845"/>
<dbReference type="AlphaFoldDB" id="A8NLK1"/>